<reference evidence="2" key="1">
    <citation type="submission" date="2023-08" db="EMBL/GenBank/DDBJ databases">
        <authorList>
            <person name="Chen Y."/>
            <person name="Shah S."/>
            <person name="Dougan E. K."/>
            <person name="Thang M."/>
            <person name="Chan C."/>
        </authorList>
    </citation>
    <scope>NUCLEOTIDE SEQUENCE</scope>
</reference>
<gene>
    <name evidence="2" type="ORF">EVOR1521_LOCUS9996</name>
</gene>
<keyword evidence="3" id="KW-1185">Reference proteome</keyword>
<dbReference type="EMBL" id="CAUJNA010000928">
    <property type="protein sequence ID" value="CAJ1382670.1"/>
    <property type="molecule type" value="Genomic_DNA"/>
</dbReference>
<feature type="compositionally biased region" description="Low complexity" evidence="1">
    <location>
        <begin position="227"/>
        <end position="236"/>
    </location>
</feature>
<feature type="region of interest" description="Disordered" evidence="1">
    <location>
        <begin position="190"/>
        <end position="309"/>
    </location>
</feature>
<feature type="region of interest" description="Disordered" evidence="1">
    <location>
        <begin position="79"/>
        <end position="112"/>
    </location>
</feature>
<feature type="compositionally biased region" description="Low complexity" evidence="1">
    <location>
        <begin position="243"/>
        <end position="258"/>
    </location>
</feature>
<comment type="caution">
    <text evidence="2">The sequence shown here is derived from an EMBL/GenBank/DDBJ whole genome shotgun (WGS) entry which is preliminary data.</text>
</comment>
<sequence length="697" mass="74773">MGDPELVWLPCKREPTEVSVASDAVSDDAVPQRRKTGFLGHRDAETLQNAESKFWMQQLKCYDDLHACKLMRNRLEMASEESGGPKWHSQPEQRAQEGENDETGGLSASSDSASSSRCLFFVSAVREDGRLVLPNFHPDDVLLDVGYRNTNRDSEDSKERIQGHEELETLIREMPPEGQRALRRMIDKLAGGGSAFPEPASKSSFPKEPARASASGASSSFPKEPARASASGASSSFPKEPARASASGASSRMPGSAAVPGKLARPIPLREQDFARPVPSATREQEIARAKAAAREQDPRSRQTIRVTDLAREQELARAQAAGKKGSGLANAISVSQLESRIWGSVQEGRGKAASQGKGPLEPQKTSFDQGWSGSGAWSTAAALSAQGPRDARHAPPASSKAEPPARTHTISLAEATWQGEDVLTGLARRPQPLVRPGEEPRDPAQPLSPLSVILQGEKMPAASPSWATSGEGDLGMQASPLLQGLPTAFVVDGQMPWDAGQGESRAPLGQPAGLRRPQVPAGESAQLQPSPLMQGLPAVAIGSVAEAAPGAAAAVDPPRPAPKQKPEPERLRQVFVPRLKRTTAQCVVADYEGLPESDSPREQLQAIRKEDPGAVLVAVSAVRLQAQQLYFYFMQQQVLLKGVYVMPESAEGNRAILVLDTAEVADELMQKSHSIHDSAWAEVQVQLLRFQDTDLT</sequence>
<accession>A0AA36I802</accession>
<feature type="region of interest" description="Disordered" evidence="1">
    <location>
        <begin position="346"/>
        <end position="448"/>
    </location>
</feature>
<evidence type="ECO:0000313" key="2">
    <source>
        <dbReference type="EMBL" id="CAJ1382670.1"/>
    </source>
</evidence>
<evidence type="ECO:0000256" key="1">
    <source>
        <dbReference type="SAM" id="MobiDB-lite"/>
    </source>
</evidence>
<feature type="region of interest" description="Disordered" evidence="1">
    <location>
        <begin position="500"/>
        <end position="528"/>
    </location>
</feature>
<evidence type="ECO:0000313" key="3">
    <source>
        <dbReference type="Proteomes" id="UP001178507"/>
    </source>
</evidence>
<protein>
    <submittedName>
        <fullName evidence="2">Uncharacterized protein</fullName>
    </submittedName>
</protein>
<organism evidence="2 3">
    <name type="scientific">Effrenium voratum</name>
    <dbReference type="NCBI Taxonomy" id="2562239"/>
    <lineage>
        <taxon>Eukaryota</taxon>
        <taxon>Sar</taxon>
        <taxon>Alveolata</taxon>
        <taxon>Dinophyceae</taxon>
        <taxon>Suessiales</taxon>
        <taxon>Symbiodiniaceae</taxon>
        <taxon>Effrenium</taxon>
    </lineage>
</organism>
<proteinExistence type="predicted"/>
<dbReference type="AlphaFoldDB" id="A0AA36I802"/>
<dbReference type="Proteomes" id="UP001178507">
    <property type="component" value="Unassembled WGS sequence"/>
</dbReference>
<feature type="compositionally biased region" description="Low complexity" evidence="1">
    <location>
        <begin position="211"/>
        <end position="220"/>
    </location>
</feature>
<feature type="compositionally biased region" description="Low complexity" evidence="1">
    <location>
        <begin position="395"/>
        <end position="405"/>
    </location>
</feature>
<name>A0AA36I802_9DINO</name>
<feature type="compositionally biased region" description="Low complexity" evidence="1">
    <location>
        <begin position="370"/>
        <end position="388"/>
    </location>
</feature>
<feature type="compositionally biased region" description="Basic and acidic residues" evidence="1">
    <location>
        <begin position="283"/>
        <end position="301"/>
    </location>
</feature>